<dbReference type="EMBL" id="VISO01000002">
    <property type="protein sequence ID" value="TVZ72829.1"/>
    <property type="molecule type" value="Genomic_DNA"/>
</dbReference>
<dbReference type="RefSeq" id="WP_145611605.1">
    <property type="nucleotide sequence ID" value="NZ_ATTQ01000019.1"/>
</dbReference>
<evidence type="ECO:0000313" key="2">
    <source>
        <dbReference type="Proteomes" id="UP000319824"/>
    </source>
</evidence>
<evidence type="ECO:0000313" key="1">
    <source>
        <dbReference type="EMBL" id="TVZ72829.1"/>
    </source>
</evidence>
<dbReference type="Proteomes" id="UP000319824">
    <property type="component" value="Unassembled WGS sequence"/>
</dbReference>
<dbReference type="AlphaFoldDB" id="A0A559TE27"/>
<accession>A0A559TE27</accession>
<proteinExistence type="predicted"/>
<protein>
    <submittedName>
        <fullName evidence="1">Uncharacterized protein</fullName>
    </submittedName>
</protein>
<reference evidence="1 2" key="1">
    <citation type="submission" date="2019-06" db="EMBL/GenBank/DDBJ databases">
        <title>Pac Bio to generate improved reference genome sequences for organisms with transposon mutant libraries (support for FEBA project).</title>
        <authorList>
            <person name="Blow M."/>
        </authorList>
    </citation>
    <scope>NUCLEOTIDE SEQUENCE [LARGE SCALE GENOMIC DNA]</scope>
    <source>
        <strain evidence="1 2">USDA 1844</strain>
    </source>
</reference>
<sequence>MSKIRMNIAGGYLRGEVRQLIEDNPQLAPMEAVAMWVDTRYGKWIETNMETTDFMIGDVEYSGDGDNVKGSFSIDFDNPNHEDYFVRNVGGKIVPIEGA</sequence>
<comment type="caution">
    <text evidence="1">The sequence shown here is derived from an EMBL/GenBank/DDBJ whole genome shotgun (WGS) entry which is preliminary data.</text>
</comment>
<gene>
    <name evidence="1" type="ORF">BCL32_1016</name>
</gene>
<name>A0A559TE27_9HYPH</name>
<organism evidence="1 2">
    <name type="scientific">Rhizobium mongolense USDA 1844</name>
    <dbReference type="NCBI Taxonomy" id="1079460"/>
    <lineage>
        <taxon>Bacteria</taxon>
        <taxon>Pseudomonadati</taxon>
        <taxon>Pseudomonadota</taxon>
        <taxon>Alphaproteobacteria</taxon>
        <taxon>Hyphomicrobiales</taxon>
        <taxon>Rhizobiaceae</taxon>
        <taxon>Rhizobium/Agrobacterium group</taxon>
        <taxon>Rhizobium</taxon>
    </lineage>
</organism>